<dbReference type="Proteomes" id="UP000542342">
    <property type="component" value="Unassembled WGS sequence"/>
</dbReference>
<gene>
    <name evidence="8" type="ORF">H0921_08565</name>
</gene>
<organism evidence="8 9">
    <name type="scientific">Thermogemmata fonticola</name>
    <dbReference type="NCBI Taxonomy" id="2755323"/>
    <lineage>
        <taxon>Bacteria</taxon>
        <taxon>Pseudomonadati</taxon>
        <taxon>Planctomycetota</taxon>
        <taxon>Planctomycetia</taxon>
        <taxon>Gemmatales</taxon>
        <taxon>Gemmataceae</taxon>
        <taxon>Thermogemmata</taxon>
    </lineage>
</organism>
<proteinExistence type="inferred from homology"/>
<comment type="similarity">
    <text evidence="3 6">Belongs to the MoeA family.</text>
</comment>
<dbReference type="InterPro" id="IPR036425">
    <property type="entry name" value="MoaB/Mog-like_dom_sf"/>
</dbReference>
<comment type="cofactor">
    <cofactor evidence="6">
        <name>Mg(2+)</name>
        <dbReference type="ChEBI" id="CHEBI:18420"/>
    </cofactor>
</comment>
<dbReference type="InterPro" id="IPR036688">
    <property type="entry name" value="MoeA_C_domain_IV_sf"/>
</dbReference>
<dbReference type="PROSITE" id="PS01079">
    <property type="entry name" value="MOCF_BIOSYNTHESIS_2"/>
    <property type="match status" value="1"/>
</dbReference>
<dbReference type="Gene3D" id="3.40.980.10">
    <property type="entry name" value="MoaB/Mog-like domain"/>
    <property type="match status" value="1"/>
</dbReference>
<keyword evidence="6" id="KW-0479">Metal-binding</keyword>
<dbReference type="SUPFAM" id="SSF63867">
    <property type="entry name" value="MoeA C-terminal domain-like"/>
    <property type="match status" value="1"/>
</dbReference>
<dbReference type="EMBL" id="JACEFB010000004">
    <property type="protein sequence ID" value="MBA2226211.1"/>
    <property type="molecule type" value="Genomic_DNA"/>
</dbReference>
<dbReference type="Pfam" id="PF00994">
    <property type="entry name" value="MoCF_biosynth"/>
    <property type="match status" value="1"/>
</dbReference>
<evidence type="ECO:0000256" key="4">
    <source>
        <dbReference type="ARBA" id="ARBA00023150"/>
    </source>
</evidence>
<dbReference type="Pfam" id="PF03454">
    <property type="entry name" value="MoeA_C"/>
    <property type="match status" value="1"/>
</dbReference>
<evidence type="ECO:0000256" key="6">
    <source>
        <dbReference type="RuleBase" id="RU365090"/>
    </source>
</evidence>
<dbReference type="GO" id="GO:0005829">
    <property type="term" value="C:cytosol"/>
    <property type="evidence" value="ECO:0007669"/>
    <property type="project" value="TreeGrafter"/>
</dbReference>
<feature type="domain" description="MoaB/Mog" evidence="7">
    <location>
        <begin position="178"/>
        <end position="316"/>
    </location>
</feature>
<comment type="function">
    <text evidence="1 6">Catalyzes the insertion of molybdate into adenylated molybdopterin with the concomitant release of AMP.</text>
</comment>
<name>A0A7V8VE00_9BACT</name>
<dbReference type="GO" id="GO:0061599">
    <property type="term" value="F:molybdopterin molybdotransferase activity"/>
    <property type="evidence" value="ECO:0007669"/>
    <property type="project" value="UniProtKB-UniRule"/>
</dbReference>
<dbReference type="PANTHER" id="PTHR10192:SF5">
    <property type="entry name" value="GEPHYRIN"/>
    <property type="match status" value="1"/>
</dbReference>
<dbReference type="Gene3D" id="2.40.340.10">
    <property type="entry name" value="MoeA, C-terminal, domain IV"/>
    <property type="match status" value="1"/>
</dbReference>
<evidence type="ECO:0000256" key="1">
    <source>
        <dbReference type="ARBA" id="ARBA00002901"/>
    </source>
</evidence>
<dbReference type="Pfam" id="PF03453">
    <property type="entry name" value="MoeA_N"/>
    <property type="match status" value="1"/>
</dbReference>
<protein>
    <recommendedName>
        <fullName evidence="6">Molybdopterin molybdenumtransferase</fullName>
        <ecNumber evidence="6">2.10.1.1</ecNumber>
    </recommendedName>
</protein>
<dbReference type="Gene3D" id="2.170.190.11">
    <property type="entry name" value="Molybdopterin biosynthesis moea protein, domain 3"/>
    <property type="match status" value="1"/>
</dbReference>
<dbReference type="PANTHER" id="PTHR10192">
    <property type="entry name" value="MOLYBDOPTERIN BIOSYNTHESIS PROTEIN"/>
    <property type="match status" value="1"/>
</dbReference>
<dbReference type="InterPro" id="IPR005111">
    <property type="entry name" value="MoeA_C_domain_IV"/>
</dbReference>
<evidence type="ECO:0000256" key="2">
    <source>
        <dbReference type="ARBA" id="ARBA00005046"/>
    </source>
</evidence>
<evidence type="ECO:0000256" key="3">
    <source>
        <dbReference type="ARBA" id="ARBA00010763"/>
    </source>
</evidence>
<reference evidence="8 9" key="1">
    <citation type="submission" date="2020-07" db="EMBL/GenBank/DDBJ databases">
        <title>Thermogemmata thermophila gen. nov., sp. nov., a novel moderate thermophilic planctomycete from a Kamchatka hot spring.</title>
        <authorList>
            <person name="Elcheninov A.G."/>
            <person name="Podosokorskaya O.A."/>
            <person name="Kovaleva O.L."/>
            <person name="Novikov A."/>
            <person name="Bonch-Osmolovskaya E.A."/>
            <person name="Toshchakov S.V."/>
            <person name="Kublanov I.V."/>
        </authorList>
    </citation>
    <scope>NUCLEOTIDE SEQUENCE [LARGE SCALE GENOMIC DNA]</scope>
    <source>
        <strain evidence="8 9">2918</strain>
    </source>
</reference>
<keyword evidence="6" id="KW-0500">Molybdenum</keyword>
<dbReference type="GO" id="GO:0006777">
    <property type="term" value="P:Mo-molybdopterin cofactor biosynthetic process"/>
    <property type="evidence" value="ECO:0007669"/>
    <property type="project" value="UniProtKB-UniRule"/>
</dbReference>
<keyword evidence="6 8" id="KW-0808">Transferase</keyword>
<evidence type="ECO:0000313" key="9">
    <source>
        <dbReference type="Proteomes" id="UP000542342"/>
    </source>
</evidence>
<dbReference type="SUPFAM" id="SSF63882">
    <property type="entry name" value="MoeA N-terminal region -like"/>
    <property type="match status" value="1"/>
</dbReference>
<dbReference type="EC" id="2.10.1.1" evidence="6"/>
<dbReference type="SUPFAM" id="SSF53218">
    <property type="entry name" value="Molybdenum cofactor biosynthesis proteins"/>
    <property type="match status" value="1"/>
</dbReference>
<dbReference type="NCBIfam" id="NF045515">
    <property type="entry name" value="Glp_gephyrin"/>
    <property type="match status" value="1"/>
</dbReference>
<keyword evidence="4 6" id="KW-0501">Molybdenum cofactor biosynthesis</keyword>
<sequence>MLEVNAAQQIVLAAVKPLSPTREPLDRRLLGRLLAEEIIAPQDSPACDKSLRDGYAVRAADCPSAGTVLQVIGEIAAGAAPGAGIGPGQCQRIFTGAPLPAGADAVVMQEDVELLPTGHIRLRQGPVRPGQWVYPRGQEMHAGEAILTPDTRLTPAALGVLASLGRASVQVIAAPRVGIVATGNELLAPGQPGTPGKIYNSNGPLLSALLAALPLESIDFGILPDEEAPLRAGLERMLQQCHAIVIAGGMSVGDYDLVPRTLRTLGLDEHIRQVRMKPGKPFLFGRCGDRLVFGLPGNPVSAFVCCQLFVLPALRRLLGYAEADCYPPVLPARFREAFAASNDRPTYHPARYELRPTELLVKPLPWSGAPDLRALLAANALLLLPPGDVRYAPTDPASFIPLDRT</sequence>
<dbReference type="InterPro" id="IPR001453">
    <property type="entry name" value="MoaB/Mog_dom"/>
</dbReference>
<dbReference type="GO" id="GO:0046872">
    <property type="term" value="F:metal ion binding"/>
    <property type="evidence" value="ECO:0007669"/>
    <property type="project" value="UniProtKB-UniRule"/>
</dbReference>
<dbReference type="InterPro" id="IPR005110">
    <property type="entry name" value="MoeA_linker/N"/>
</dbReference>
<dbReference type="InterPro" id="IPR036135">
    <property type="entry name" value="MoeA_linker/N_sf"/>
</dbReference>
<dbReference type="RefSeq" id="WP_194537630.1">
    <property type="nucleotide sequence ID" value="NZ_JACEFB010000004.1"/>
</dbReference>
<comment type="caution">
    <text evidence="8">The sequence shown here is derived from an EMBL/GenBank/DDBJ whole genome shotgun (WGS) entry which is preliminary data.</text>
</comment>
<keyword evidence="6" id="KW-0460">Magnesium</keyword>
<dbReference type="UniPathway" id="UPA00344"/>
<dbReference type="SMART" id="SM00852">
    <property type="entry name" value="MoCF_biosynth"/>
    <property type="match status" value="1"/>
</dbReference>
<dbReference type="InterPro" id="IPR038987">
    <property type="entry name" value="MoeA-like"/>
</dbReference>
<comment type="pathway">
    <text evidence="2 6">Cofactor biosynthesis; molybdopterin biosynthesis.</text>
</comment>
<keyword evidence="9" id="KW-1185">Reference proteome</keyword>
<dbReference type="Gene3D" id="3.90.105.10">
    <property type="entry name" value="Molybdopterin biosynthesis moea protein, domain 2"/>
    <property type="match status" value="1"/>
</dbReference>
<dbReference type="CDD" id="cd00887">
    <property type="entry name" value="MoeA"/>
    <property type="match status" value="1"/>
</dbReference>
<evidence type="ECO:0000256" key="5">
    <source>
        <dbReference type="ARBA" id="ARBA00047317"/>
    </source>
</evidence>
<dbReference type="NCBIfam" id="TIGR00177">
    <property type="entry name" value="molyb_syn"/>
    <property type="match status" value="1"/>
</dbReference>
<dbReference type="FunFam" id="2.170.190.11:FF:000001">
    <property type="entry name" value="Molybdopterin molybdenumtransferase"/>
    <property type="match status" value="1"/>
</dbReference>
<evidence type="ECO:0000259" key="7">
    <source>
        <dbReference type="SMART" id="SM00852"/>
    </source>
</evidence>
<dbReference type="AlphaFoldDB" id="A0A7V8VE00"/>
<dbReference type="InterPro" id="IPR008284">
    <property type="entry name" value="MoCF_biosynth_CS"/>
</dbReference>
<evidence type="ECO:0000313" key="8">
    <source>
        <dbReference type="EMBL" id="MBA2226211.1"/>
    </source>
</evidence>
<accession>A0A7V8VE00</accession>
<comment type="catalytic activity">
    <reaction evidence="5">
        <text>adenylyl-molybdopterin + molybdate = Mo-molybdopterin + AMP + H(+)</text>
        <dbReference type="Rhea" id="RHEA:35047"/>
        <dbReference type="ChEBI" id="CHEBI:15378"/>
        <dbReference type="ChEBI" id="CHEBI:36264"/>
        <dbReference type="ChEBI" id="CHEBI:62727"/>
        <dbReference type="ChEBI" id="CHEBI:71302"/>
        <dbReference type="ChEBI" id="CHEBI:456215"/>
        <dbReference type="EC" id="2.10.1.1"/>
    </reaction>
</comment>